<keyword evidence="5" id="KW-1185">Reference proteome</keyword>
<reference evidence="4 5" key="1">
    <citation type="submission" date="2016-10" db="EMBL/GenBank/DDBJ databases">
        <authorList>
            <person name="de Groot N.N."/>
        </authorList>
    </citation>
    <scope>NUCLEOTIDE SEQUENCE [LARGE SCALE GENOMIC DNA]</scope>
    <source>
        <strain evidence="4 5">DSM 43067</strain>
    </source>
</reference>
<feature type="domain" description="DUF7737" evidence="3">
    <location>
        <begin position="315"/>
        <end position="416"/>
    </location>
</feature>
<dbReference type="RefSeq" id="WP_075020404.1">
    <property type="nucleotide sequence ID" value="NZ_FOVH01000002.1"/>
</dbReference>
<dbReference type="STRING" id="1993.SAMN04489713_102484"/>
<dbReference type="InterPro" id="IPR025406">
    <property type="entry name" value="DUF4132"/>
</dbReference>
<evidence type="ECO:0000313" key="5">
    <source>
        <dbReference type="Proteomes" id="UP000183413"/>
    </source>
</evidence>
<proteinExistence type="predicted"/>
<accession>A0A1I5A753</accession>
<dbReference type="InParanoid" id="A0A1I5A753"/>
<dbReference type="AlphaFoldDB" id="A0A1I5A753"/>
<dbReference type="Pfam" id="PF24879">
    <property type="entry name" value="DUF7737"/>
    <property type="match status" value="1"/>
</dbReference>
<dbReference type="InterPro" id="IPR056639">
    <property type="entry name" value="DUF7737"/>
</dbReference>
<gene>
    <name evidence="4" type="ORF">SAMN04489713_102484</name>
</gene>
<dbReference type="EMBL" id="FOVH01000002">
    <property type="protein sequence ID" value="SFN58265.1"/>
    <property type="molecule type" value="Genomic_DNA"/>
</dbReference>
<evidence type="ECO:0000259" key="2">
    <source>
        <dbReference type="Pfam" id="PF13569"/>
    </source>
</evidence>
<organism evidence="4 5">
    <name type="scientific">Actinomadura madurae</name>
    <dbReference type="NCBI Taxonomy" id="1993"/>
    <lineage>
        <taxon>Bacteria</taxon>
        <taxon>Bacillati</taxon>
        <taxon>Actinomycetota</taxon>
        <taxon>Actinomycetes</taxon>
        <taxon>Streptosporangiales</taxon>
        <taxon>Thermomonosporaceae</taxon>
        <taxon>Actinomadura</taxon>
    </lineage>
</organism>
<evidence type="ECO:0000313" key="4">
    <source>
        <dbReference type="EMBL" id="SFN58265.1"/>
    </source>
</evidence>
<evidence type="ECO:0000259" key="3">
    <source>
        <dbReference type="Pfam" id="PF24879"/>
    </source>
</evidence>
<feature type="domain" description="DUF4132" evidence="2">
    <location>
        <begin position="76"/>
        <end position="224"/>
    </location>
</feature>
<sequence length="420" mass="45574">MSDDLRAHQDAPNAPCRGSTPAQPAEDPPAQPAEGGVPAHGLGRDGTLVRDVGGYQAVIAITDPLTVRLAFIGADGHPLPTVPGALKVPFAAQVKELKTLARQIRATLAAERGRVEALMAVERTWPYARWCRHHRDHPVTGMVARGLVWEFETPDGLWRAATPGEDVLVTVDGRALPVPAAGARVRLWHPVRAFRGAVRAWRDFVTGNRMTQSFPQAFRETYRTGAPGAGAEPRGAGPLDGEIRRVLAEGGWRVGRHPGHGGVRFERRAAGRWTETAPADVPPLVFSEGMREADLFLRVAPDTGHEPFGGLPASAEIRADVLRRVLPGTRIAGRCAVDGRFLVVRGGLRTYRIHLASGSVLMEPGNDRLRVEPVRRPRRNGLFLPVDDELLTRILGTAFLLAADHKITDEAVLRQIKKGA</sequence>
<dbReference type="Pfam" id="PF13569">
    <property type="entry name" value="DUF4132"/>
    <property type="match status" value="1"/>
</dbReference>
<protein>
    <submittedName>
        <fullName evidence="4">Uncharacterized protein</fullName>
    </submittedName>
</protein>
<name>A0A1I5A753_9ACTN</name>
<evidence type="ECO:0000256" key="1">
    <source>
        <dbReference type="SAM" id="MobiDB-lite"/>
    </source>
</evidence>
<dbReference type="eggNOG" id="COG1413">
    <property type="taxonomic scope" value="Bacteria"/>
</dbReference>
<feature type="region of interest" description="Disordered" evidence="1">
    <location>
        <begin position="1"/>
        <end position="42"/>
    </location>
</feature>
<dbReference type="Proteomes" id="UP000183413">
    <property type="component" value="Unassembled WGS sequence"/>
</dbReference>